<gene>
    <name evidence="2" type="ORF">IPN75_00705</name>
</gene>
<evidence type="ECO:0000313" key="2">
    <source>
        <dbReference type="EMBL" id="MBK8888982.1"/>
    </source>
</evidence>
<name>A0A9D7LJG4_9RHOO</name>
<dbReference type="Gene3D" id="3.40.930.10">
    <property type="entry name" value="Mannitol-specific EII, Chain A"/>
    <property type="match status" value="1"/>
</dbReference>
<dbReference type="SUPFAM" id="SSF55804">
    <property type="entry name" value="Phoshotransferase/anion transport protein"/>
    <property type="match status" value="1"/>
</dbReference>
<evidence type="ECO:0000259" key="1">
    <source>
        <dbReference type="PROSITE" id="PS51094"/>
    </source>
</evidence>
<keyword evidence="2" id="KW-0762">Sugar transport</keyword>
<dbReference type="Proteomes" id="UP000808146">
    <property type="component" value="Unassembled WGS sequence"/>
</dbReference>
<dbReference type="AlphaFoldDB" id="A0A9D7LJG4"/>
<dbReference type="InterPro" id="IPR002178">
    <property type="entry name" value="PTS_EIIA_type-2_dom"/>
</dbReference>
<comment type="caution">
    <text evidence="2">The sequence shown here is derived from an EMBL/GenBank/DDBJ whole genome shotgun (WGS) entry which is preliminary data.</text>
</comment>
<reference evidence="2" key="1">
    <citation type="submission" date="2020-10" db="EMBL/GenBank/DDBJ databases">
        <title>Connecting structure to function with the recovery of over 1000 high-quality activated sludge metagenome-assembled genomes encoding full-length rRNA genes using long-read sequencing.</title>
        <authorList>
            <person name="Singleton C.M."/>
            <person name="Petriglieri F."/>
            <person name="Kristensen J.M."/>
            <person name="Kirkegaard R.H."/>
            <person name="Michaelsen T.Y."/>
            <person name="Andersen M.H."/>
            <person name="Karst S.M."/>
            <person name="Dueholm M.S."/>
            <person name="Nielsen P.H."/>
            <person name="Albertsen M."/>
        </authorList>
    </citation>
    <scope>NUCLEOTIDE SEQUENCE</scope>
    <source>
        <strain evidence="2">OdNE_18-Q3-R46-58_BAT3C.305</strain>
    </source>
</reference>
<organism evidence="2 3">
    <name type="scientific">Candidatus Dechloromonas phosphorivorans</name>
    <dbReference type="NCBI Taxonomy" id="2899244"/>
    <lineage>
        <taxon>Bacteria</taxon>
        <taxon>Pseudomonadati</taxon>
        <taxon>Pseudomonadota</taxon>
        <taxon>Betaproteobacteria</taxon>
        <taxon>Rhodocyclales</taxon>
        <taxon>Azonexaceae</taxon>
        <taxon>Dechloromonas</taxon>
    </lineage>
</organism>
<accession>A0A9D7LJG4</accession>
<feature type="domain" description="PTS EIIA type-2" evidence="1">
    <location>
        <begin position="1"/>
        <end position="51"/>
    </location>
</feature>
<dbReference type="InterPro" id="IPR016152">
    <property type="entry name" value="PTrfase/Anion_transptr"/>
</dbReference>
<proteinExistence type="predicted"/>
<dbReference type="EMBL" id="JADKBR010000001">
    <property type="protein sequence ID" value="MBK8888982.1"/>
    <property type="molecule type" value="Genomic_DNA"/>
</dbReference>
<keyword evidence="2" id="KW-0813">Transport</keyword>
<dbReference type="PROSITE" id="PS51094">
    <property type="entry name" value="PTS_EIIA_TYPE_2"/>
    <property type="match status" value="1"/>
</dbReference>
<protein>
    <submittedName>
        <fullName evidence="2">PTS sugar transporter subunit IIA</fullName>
    </submittedName>
</protein>
<evidence type="ECO:0000313" key="3">
    <source>
        <dbReference type="Proteomes" id="UP000808146"/>
    </source>
</evidence>
<sequence>MESKHGMPTARVVLSLSRREEVGSTALGEGVAIAHARIKDLDRIQVLTFHI</sequence>